<evidence type="ECO:0000313" key="2">
    <source>
        <dbReference type="EMBL" id="GMF10846.1"/>
    </source>
</evidence>
<feature type="compositionally biased region" description="Basic residues" evidence="1">
    <location>
        <begin position="86"/>
        <end position="98"/>
    </location>
</feature>
<feature type="region of interest" description="Disordered" evidence="1">
    <location>
        <begin position="65"/>
        <end position="130"/>
    </location>
</feature>
<dbReference type="EMBL" id="BSXW01000055">
    <property type="protein sequence ID" value="GMF10846.1"/>
    <property type="molecule type" value="Genomic_DNA"/>
</dbReference>
<reference evidence="2" key="1">
    <citation type="submission" date="2023-04" db="EMBL/GenBank/DDBJ databases">
        <title>Phytophthora lilii NBRC 32176.</title>
        <authorList>
            <person name="Ichikawa N."/>
            <person name="Sato H."/>
            <person name="Tonouchi N."/>
        </authorList>
    </citation>
    <scope>NUCLEOTIDE SEQUENCE</scope>
    <source>
        <strain evidence="2">NBRC 32176</strain>
    </source>
</reference>
<accession>A0A9W6TEB5</accession>
<sequence>METVDLMDAGSSAAPAASASPAQVPDATGAEEQEEMPLLLMDQLPSNFQQNAQLAAIATFMADSDDDAAADDDDGANEAANGSKERRQRQQKATRSSRRQQPYAKPLPKDKETKHKKNGEEKKTNDTKELQLFLSMFHVS</sequence>
<gene>
    <name evidence="2" type="ORF">Plil01_000161100</name>
</gene>
<evidence type="ECO:0000256" key="1">
    <source>
        <dbReference type="SAM" id="MobiDB-lite"/>
    </source>
</evidence>
<proteinExistence type="predicted"/>
<keyword evidence="3" id="KW-1185">Reference proteome</keyword>
<feature type="compositionally biased region" description="Acidic residues" evidence="1">
    <location>
        <begin position="65"/>
        <end position="76"/>
    </location>
</feature>
<dbReference type="AlphaFoldDB" id="A0A9W6TEB5"/>
<name>A0A9W6TEB5_9STRA</name>
<dbReference type="Proteomes" id="UP001165083">
    <property type="component" value="Unassembled WGS sequence"/>
</dbReference>
<comment type="caution">
    <text evidence="2">The sequence shown here is derived from an EMBL/GenBank/DDBJ whole genome shotgun (WGS) entry which is preliminary data.</text>
</comment>
<feature type="compositionally biased region" description="Low complexity" evidence="1">
    <location>
        <begin position="11"/>
        <end position="22"/>
    </location>
</feature>
<evidence type="ECO:0000313" key="3">
    <source>
        <dbReference type="Proteomes" id="UP001165083"/>
    </source>
</evidence>
<feature type="compositionally biased region" description="Basic and acidic residues" evidence="1">
    <location>
        <begin position="107"/>
        <end position="129"/>
    </location>
</feature>
<protein>
    <submittedName>
        <fullName evidence="2">Unnamed protein product</fullName>
    </submittedName>
</protein>
<organism evidence="2 3">
    <name type="scientific">Phytophthora lilii</name>
    <dbReference type="NCBI Taxonomy" id="2077276"/>
    <lineage>
        <taxon>Eukaryota</taxon>
        <taxon>Sar</taxon>
        <taxon>Stramenopiles</taxon>
        <taxon>Oomycota</taxon>
        <taxon>Peronosporomycetes</taxon>
        <taxon>Peronosporales</taxon>
        <taxon>Peronosporaceae</taxon>
        <taxon>Phytophthora</taxon>
    </lineage>
</organism>
<feature type="region of interest" description="Disordered" evidence="1">
    <location>
        <begin position="1"/>
        <end position="44"/>
    </location>
</feature>
<dbReference type="OrthoDB" id="60429at2759"/>